<keyword evidence="1 2" id="KW-0597">Phosphoprotein</keyword>
<proteinExistence type="predicted"/>
<organism evidence="4 5">
    <name type="scientific">Marinifilum breve</name>
    <dbReference type="NCBI Taxonomy" id="2184082"/>
    <lineage>
        <taxon>Bacteria</taxon>
        <taxon>Pseudomonadati</taxon>
        <taxon>Bacteroidota</taxon>
        <taxon>Bacteroidia</taxon>
        <taxon>Marinilabiliales</taxon>
        <taxon>Marinifilaceae</taxon>
    </lineage>
</organism>
<dbReference type="AlphaFoldDB" id="A0A2V3ZTQ9"/>
<accession>A0A2V3ZTQ9</accession>
<evidence type="ECO:0000313" key="5">
    <source>
        <dbReference type="Proteomes" id="UP000248079"/>
    </source>
</evidence>
<dbReference type="SUPFAM" id="SSF52172">
    <property type="entry name" value="CheY-like"/>
    <property type="match status" value="1"/>
</dbReference>
<evidence type="ECO:0000256" key="2">
    <source>
        <dbReference type="PROSITE-ProRule" id="PRU00169"/>
    </source>
</evidence>
<dbReference type="OrthoDB" id="9796457at2"/>
<dbReference type="Pfam" id="PF00072">
    <property type="entry name" value="Response_reg"/>
    <property type="match status" value="1"/>
</dbReference>
<dbReference type="PROSITE" id="PS50110">
    <property type="entry name" value="RESPONSE_REGULATORY"/>
    <property type="match status" value="1"/>
</dbReference>
<evidence type="ECO:0000259" key="3">
    <source>
        <dbReference type="PROSITE" id="PS50110"/>
    </source>
</evidence>
<dbReference type="PANTHER" id="PTHR45339">
    <property type="entry name" value="HYBRID SIGNAL TRANSDUCTION HISTIDINE KINASE J"/>
    <property type="match status" value="1"/>
</dbReference>
<feature type="domain" description="Response regulatory" evidence="3">
    <location>
        <begin position="9"/>
        <end position="126"/>
    </location>
</feature>
<evidence type="ECO:0000256" key="1">
    <source>
        <dbReference type="ARBA" id="ARBA00022553"/>
    </source>
</evidence>
<evidence type="ECO:0000313" key="4">
    <source>
        <dbReference type="EMBL" id="PXX95224.1"/>
    </source>
</evidence>
<dbReference type="GO" id="GO:0000160">
    <property type="term" value="P:phosphorelay signal transduction system"/>
    <property type="evidence" value="ECO:0007669"/>
    <property type="project" value="InterPro"/>
</dbReference>
<reference evidence="4 5" key="1">
    <citation type="submission" date="2018-05" db="EMBL/GenBank/DDBJ databases">
        <title>Marinifilum breve JC075T sp. nov., a marine bacterium isolated from Yongle Blue Hole in the South China Sea.</title>
        <authorList>
            <person name="Fu T."/>
        </authorList>
    </citation>
    <scope>NUCLEOTIDE SEQUENCE [LARGE SCALE GENOMIC DNA]</scope>
    <source>
        <strain evidence="4 5">JC075</strain>
    </source>
</reference>
<dbReference type="Gene3D" id="3.40.50.2300">
    <property type="match status" value="1"/>
</dbReference>
<dbReference type="InterPro" id="IPR001789">
    <property type="entry name" value="Sig_transdc_resp-reg_receiver"/>
</dbReference>
<name>A0A2V3ZTQ9_9BACT</name>
<dbReference type="InterPro" id="IPR011006">
    <property type="entry name" value="CheY-like_superfamily"/>
</dbReference>
<sequence>MSWEAKNYSILLVEDNKLNQTVVKFTLKRYGYLIDIANNGLEAVDMFKEGNYDFILMDVMMPEMDGLEATKIIREIENGQEHIPIIALTADIMVANEEKCIENGMDAHLSKPFDVDHLFKVLTNLGL</sequence>
<dbReference type="Proteomes" id="UP000248079">
    <property type="component" value="Unassembled WGS sequence"/>
</dbReference>
<dbReference type="CDD" id="cd17546">
    <property type="entry name" value="REC_hyHK_CKI1_RcsC-like"/>
    <property type="match status" value="1"/>
</dbReference>
<comment type="caution">
    <text evidence="4">The sequence shown here is derived from an EMBL/GenBank/DDBJ whole genome shotgun (WGS) entry which is preliminary data.</text>
</comment>
<dbReference type="PANTHER" id="PTHR45339:SF3">
    <property type="entry name" value="HISTIDINE KINASE"/>
    <property type="match status" value="1"/>
</dbReference>
<gene>
    <name evidence="4" type="ORF">DF185_22520</name>
</gene>
<dbReference type="RefSeq" id="WP_110363951.1">
    <property type="nucleotide sequence ID" value="NZ_QFLI01000016.1"/>
</dbReference>
<protein>
    <submittedName>
        <fullName evidence="4">Response regulator</fullName>
    </submittedName>
</protein>
<dbReference type="SMART" id="SM00448">
    <property type="entry name" value="REC"/>
    <property type="match status" value="1"/>
</dbReference>
<keyword evidence="5" id="KW-1185">Reference proteome</keyword>
<dbReference type="EMBL" id="QFLI01000016">
    <property type="protein sequence ID" value="PXX95224.1"/>
    <property type="molecule type" value="Genomic_DNA"/>
</dbReference>
<feature type="modified residue" description="4-aspartylphosphate" evidence="2">
    <location>
        <position position="58"/>
    </location>
</feature>